<accession>A0A1L9UUY8</accession>
<gene>
    <name evidence="2" type="ORF">ASPBRDRAFT_37754</name>
</gene>
<keyword evidence="1" id="KW-1133">Transmembrane helix</keyword>
<dbReference type="EMBL" id="KV878680">
    <property type="protein sequence ID" value="OJJ75471.1"/>
    <property type="molecule type" value="Genomic_DNA"/>
</dbReference>
<reference evidence="3" key="1">
    <citation type="journal article" date="2017" name="Genome Biol.">
        <title>Comparative genomics reveals high biological diversity and specific adaptations in the industrially and medically important fungal genus Aspergillus.</title>
        <authorList>
            <person name="de Vries R.P."/>
            <person name="Riley R."/>
            <person name="Wiebenga A."/>
            <person name="Aguilar-Osorio G."/>
            <person name="Amillis S."/>
            <person name="Uchima C.A."/>
            <person name="Anderluh G."/>
            <person name="Asadollahi M."/>
            <person name="Askin M."/>
            <person name="Barry K."/>
            <person name="Battaglia E."/>
            <person name="Bayram O."/>
            <person name="Benocci T."/>
            <person name="Braus-Stromeyer S.A."/>
            <person name="Caldana C."/>
            <person name="Canovas D."/>
            <person name="Cerqueira G.C."/>
            <person name="Chen F."/>
            <person name="Chen W."/>
            <person name="Choi C."/>
            <person name="Clum A."/>
            <person name="Dos Santos R.A."/>
            <person name="Damasio A.R."/>
            <person name="Diallinas G."/>
            <person name="Emri T."/>
            <person name="Fekete E."/>
            <person name="Flipphi M."/>
            <person name="Freyberg S."/>
            <person name="Gallo A."/>
            <person name="Gournas C."/>
            <person name="Habgood R."/>
            <person name="Hainaut M."/>
            <person name="Harispe M.L."/>
            <person name="Henrissat B."/>
            <person name="Hilden K.S."/>
            <person name="Hope R."/>
            <person name="Hossain A."/>
            <person name="Karabika E."/>
            <person name="Karaffa L."/>
            <person name="Karanyi Z."/>
            <person name="Krasevec N."/>
            <person name="Kuo A."/>
            <person name="Kusch H."/>
            <person name="LaButti K."/>
            <person name="Lagendijk E.L."/>
            <person name="Lapidus A."/>
            <person name="Levasseur A."/>
            <person name="Lindquist E."/>
            <person name="Lipzen A."/>
            <person name="Logrieco A.F."/>
            <person name="MacCabe A."/>
            <person name="Maekelae M.R."/>
            <person name="Malavazi I."/>
            <person name="Melin P."/>
            <person name="Meyer V."/>
            <person name="Mielnichuk N."/>
            <person name="Miskei M."/>
            <person name="Molnar A.P."/>
            <person name="Mule G."/>
            <person name="Ngan C.Y."/>
            <person name="Orejas M."/>
            <person name="Orosz E."/>
            <person name="Ouedraogo J.P."/>
            <person name="Overkamp K.M."/>
            <person name="Park H.-S."/>
            <person name="Perrone G."/>
            <person name="Piumi F."/>
            <person name="Punt P.J."/>
            <person name="Ram A.F."/>
            <person name="Ramon A."/>
            <person name="Rauscher S."/>
            <person name="Record E."/>
            <person name="Riano-Pachon D.M."/>
            <person name="Robert V."/>
            <person name="Roehrig J."/>
            <person name="Ruller R."/>
            <person name="Salamov A."/>
            <person name="Salih N.S."/>
            <person name="Samson R.A."/>
            <person name="Sandor E."/>
            <person name="Sanguinetti M."/>
            <person name="Schuetze T."/>
            <person name="Sepcic K."/>
            <person name="Shelest E."/>
            <person name="Sherlock G."/>
            <person name="Sophianopoulou V."/>
            <person name="Squina F.M."/>
            <person name="Sun H."/>
            <person name="Susca A."/>
            <person name="Todd R.B."/>
            <person name="Tsang A."/>
            <person name="Unkles S.E."/>
            <person name="van de Wiele N."/>
            <person name="van Rossen-Uffink D."/>
            <person name="Oliveira J.V."/>
            <person name="Vesth T.C."/>
            <person name="Visser J."/>
            <person name="Yu J.-H."/>
            <person name="Zhou M."/>
            <person name="Andersen M.R."/>
            <person name="Archer D.B."/>
            <person name="Baker S.E."/>
            <person name="Benoit I."/>
            <person name="Brakhage A.A."/>
            <person name="Braus G.H."/>
            <person name="Fischer R."/>
            <person name="Frisvad J.C."/>
            <person name="Goldman G.H."/>
            <person name="Houbraken J."/>
            <person name="Oakley B."/>
            <person name="Pocsi I."/>
            <person name="Scazzocchio C."/>
            <person name="Seiboth B."/>
            <person name="vanKuyk P.A."/>
            <person name="Wortman J."/>
            <person name="Dyer P.S."/>
            <person name="Grigoriev I.V."/>
        </authorList>
    </citation>
    <scope>NUCLEOTIDE SEQUENCE [LARGE SCALE GENOMIC DNA]</scope>
    <source>
        <strain evidence="3">CBS 101740 / IMI 381727 / IBT 21946</strain>
    </source>
</reference>
<keyword evidence="3" id="KW-1185">Reference proteome</keyword>
<organism evidence="2 3">
    <name type="scientific">Aspergillus brasiliensis (strain CBS 101740 / IMI 381727 / IBT 21946)</name>
    <dbReference type="NCBI Taxonomy" id="767769"/>
    <lineage>
        <taxon>Eukaryota</taxon>
        <taxon>Fungi</taxon>
        <taxon>Dikarya</taxon>
        <taxon>Ascomycota</taxon>
        <taxon>Pezizomycotina</taxon>
        <taxon>Eurotiomycetes</taxon>
        <taxon>Eurotiomycetidae</taxon>
        <taxon>Eurotiales</taxon>
        <taxon>Aspergillaceae</taxon>
        <taxon>Aspergillus</taxon>
        <taxon>Aspergillus subgen. Circumdati</taxon>
    </lineage>
</organism>
<dbReference type="Proteomes" id="UP000184499">
    <property type="component" value="Unassembled WGS sequence"/>
</dbReference>
<keyword evidence="1" id="KW-0812">Transmembrane</keyword>
<dbReference type="GeneID" id="93576281"/>
<proteinExistence type="predicted"/>
<dbReference type="RefSeq" id="XP_067482718.1">
    <property type="nucleotide sequence ID" value="XM_067623793.1"/>
</dbReference>
<name>A0A1L9UUY8_ASPBC</name>
<evidence type="ECO:0000256" key="1">
    <source>
        <dbReference type="SAM" id="Phobius"/>
    </source>
</evidence>
<evidence type="ECO:0000313" key="2">
    <source>
        <dbReference type="EMBL" id="OJJ75471.1"/>
    </source>
</evidence>
<evidence type="ECO:0000313" key="3">
    <source>
        <dbReference type="Proteomes" id="UP000184499"/>
    </source>
</evidence>
<feature type="non-terminal residue" evidence="2">
    <location>
        <position position="55"/>
    </location>
</feature>
<keyword evidence="1" id="KW-0472">Membrane</keyword>
<sequence>MGGRGPGASFVLCAVLLVSLLLLYSTSNLHLVLIYIGIGDGGERVCVCCVEPWEA</sequence>
<dbReference type="VEuPathDB" id="FungiDB:ASPBRDRAFT_37754"/>
<feature type="transmembrane region" description="Helical" evidence="1">
    <location>
        <begin position="6"/>
        <end position="24"/>
    </location>
</feature>
<protein>
    <submittedName>
        <fullName evidence="2">Uncharacterized protein</fullName>
    </submittedName>
</protein>
<dbReference type="AlphaFoldDB" id="A0A1L9UUY8"/>